<keyword evidence="3" id="KW-0804">Transcription</keyword>
<evidence type="ECO:0000313" key="7">
    <source>
        <dbReference type="Proteomes" id="UP000193224"/>
    </source>
</evidence>
<dbReference type="GO" id="GO:0003700">
    <property type="term" value="F:DNA-binding transcription factor activity"/>
    <property type="evidence" value="ECO:0007669"/>
    <property type="project" value="TreeGrafter"/>
</dbReference>
<dbReference type="InterPro" id="IPR005471">
    <property type="entry name" value="Tscrpt_reg_IclR_N"/>
</dbReference>
<dbReference type="OrthoDB" id="9807558at2"/>
<keyword evidence="1" id="KW-0805">Transcription regulation</keyword>
<dbReference type="PANTHER" id="PTHR30136:SF24">
    <property type="entry name" value="HTH-TYPE TRANSCRIPTIONAL REPRESSOR ALLR"/>
    <property type="match status" value="1"/>
</dbReference>
<dbReference type="InterPro" id="IPR050707">
    <property type="entry name" value="HTH_MetabolicPath_Reg"/>
</dbReference>
<dbReference type="InterPro" id="IPR036388">
    <property type="entry name" value="WH-like_DNA-bd_sf"/>
</dbReference>
<dbReference type="PROSITE" id="PS51077">
    <property type="entry name" value="HTH_ICLR"/>
    <property type="match status" value="1"/>
</dbReference>
<dbReference type="EMBL" id="FWXB01000003">
    <property type="protein sequence ID" value="SMC11392.1"/>
    <property type="molecule type" value="Genomic_DNA"/>
</dbReference>
<evidence type="ECO:0000256" key="1">
    <source>
        <dbReference type="ARBA" id="ARBA00023015"/>
    </source>
</evidence>
<dbReference type="Gene3D" id="1.10.10.10">
    <property type="entry name" value="Winged helix-like DNA-binding domain superfamily/Winged helix DNA-binding domain"/>
    <property type="match status" value="1"/>
</dbReference>
<proteinExistence type="predicted"/>
<dbReference type="PANTHER" id="PTHR30136">
    <property type="entry name" value="HELIX-TURN-HELIX TRANSCRIPTIONAL REGULATOR, ICLR FAMILY"/>
    <property type="match status" value="1"/>
</dbReference>
<keyword evidence="2" id="KW-0238">DNA-binding</keyword>
<dbReference type="GO" id="GO:0003677">
    <property type="term" value="F:DNA binding"/>
    <property type="evidence" value="ECO:0007669"/>
    <property type="project" value="UniProtKB-KW"/>
</dbReference>
<dbReference type="SUPFAM" id="SSF55781">
    <property type="entry name" value="GAF domain-like"/>
    <property type="match status" value="1"/>
</dbReference>
<dbReference type="AlphaFoldDB" id="A0A1X7BP45"/>
<dbReference type="PROSITE" id="PS51078">
    <property type="entry name" value="ICLR_ED"/>
    <property type="match status" value="1"/>
</dbReference>
<sequence length="252" mass="27197">MHLDRLMTVLEAVAISGRAVAAPEVQLATGLPRPTCYRLLQSMAENRLLDEPEPGRYLVGERMMRLALLGTPDVDVCQAAAPSLRDAADHYGEAMFLSRYRNKGVEIIHVEVPGDAKRSFVHPGLGYRPMHACSCSKVIAAFTEDGFREEILAGPMRSYTPNTKQDPEILRAEFAAIRQAGFAECVEEIELGVSSVAAPIRIGNIGATFSIGATGPVRRFTDKRRAEIGKDLCALAAKVALALQIHGAAQAG</sequence>
<dbReference type="InterPro" id="IPR036390">
    <property type="entry name" value="WH_DNA-bd_sf"/>
</dbReference>
<dbReference type="SUPFAM" id="SSF46785">
    <property type="entry name" value="Winged helix' DNA-binding domain"/>
    <property type="match status" value="1"/>
</dbReference>
<evidence type="ECO:0000256" key="3">
    <source>
        <dbReference type="ARBA" id="ARBA00023163"/>
    </source>
</evidence>
<dbReference type="Proteomes" id="UP000193224">
    <property type="component" value="Unassembled WGS sequence"/>
</dbReference>
<feature type="domain" description="HTH iclR-type" evidence="4">
    <location>
        <begin position="1"/>
        <end position="61"/>
    </location>
</feature>
<dbReference type="Pfam" id="PF01614">
    <property type="entry name" value="IclR_C"/>
    <property type="match status" value="1"/>
</dbReference>
<gene>
    <name evidence="6" type="primary">gylR</name>
    <name evidence="6" type="ORF">ROA7745_01205</name>
</gene>
<name>A0A1X7BP45_9RHOB</name>
<evidence type="ECO:0000313" key="6">
    <source>
        <dbReference type="EMBL" id="SMC11392.1"/>
    </source>
</evidence>
<organism evidence="6 7">
    <name type="scientific">Roseovarius aestuarii</name>
    <dbReference type="NCBI Taxonomy" id="475083"/>
    <lineage>
        <taxon>Bacteria</taxon>
        <taxon>Pseudomonadati</taxon>
        <taxon>Pseudomonadota</taxon>
        <taxon>Alphaproteobacteria</taxon>
        <taxon>Rhodobacterales</taxon>
        <taxon>Roseobacteraceae</taxon>
        <taxon>Roseovarius</taxon>
    </lineage>
</organism>
<dbReference type="SMART" id="SM00346">
    <property type="entry name" value="HTH_ICLR"/>
    <property type="match status" value="1"/>
</dbReference>
<dbReference type="Pfam" id="PF09339">
    <property type="entry name" value="HTH_IclR"/>
    <property type="match status" value="1"/>
</dbReference>
<protein>
    <submittedName>
        <fullName evidence="6">Glycerol operon regulatory protein</fullName>
    </submittedName>
</protein>
<evidence type="ECO:0000259" key="5">
    <source>
        <dbReference type="PROSITE" id="PS51078"/>
    </source>
</evidence>
<reference evidence="6 7" key="1">
    <citation type="submission" date="2017-03" db="EMBL/GenBank/DDBJ databases">
        <authorList>
            <person name="Afonso C.L."/>
            <person name="Miller P.J."/>
            <person name="Scott M.A."/>
            <person name="Spackman E."/>
            <person name="Goraichik I."/>
            <person name="Dimitrov K.M."/>
            <person name="Suarez D.L."/>
            <person name="Swayne D.E."/>
        </authorList>
    </citation>
    <scope>NUCLEOTIDE SEQUENCE [LARGE SCALE GENOMIC DNA]</scope>
    <source>
        <strain evidence="6 7">CECT 7745</strain>
    </source>
</reference>
<evidence type="ECO:0000259" key="4">
    <source>
        <dbReference type="PROSITE" id="PS51077"/>
    </source>
</evidence>
<dbReference type="InterPro" id="IPR029016">
    <property type="entry name" value="GAF-like_dom_sf"/>
</dbReference>
<dbReference type="InterPro" id="IPR014757">
    <property type="entry name" value="Tscrpt_reg_IclR_C"/>
</dbReference>
<feature type="domain" description="IclR-ED" evidence="5">
    <location>
        <begin position="62"/>
        <end position="245"/>
    </location>
</feature>
<accession>A0A1X7BP45</accession>
<dbReference type="Gene3D" id="3.30.450.40">
    <property type="match status" value="1"/>
</dbReference>
<keyword evidence="7" id="KW-1185">Reference proteome</keyword>
<dbReference type="GO" id="GO:0045892">
    <property type="term" value="P:negative regulation of DNA-templated transcription"/>
    <property type="evidence" value="ECO:0007669"/>
    <property type="project" value="TreeGrafter"/>
</dbReference>
<dbReference type="RefSeq" id="WP_085799346.1">
    <property type="nucleotide sequence ID" value="NZ_FWXB01000003.1"/>
</dbReference>
<evidence type="ECO:0000256" key="2">
    <source>
        <dbReference type="ARBA" id="ARBA00023125"/>
    </source>
</evidence>